<evidence type="ECO:0000256" key="1">
    <source>
        <dbReference type="ARBA" id="ARBA00010144"/>
    </source>
</evidence>
<dbReference type="EnsemblMetazoa" id="G1941.1">
    <property type="protein sequence ID" value="G1941.1:cds"/>
    <property type="gene ID" value="G1941"/>
</dbReference>
<feature type="compositionally biased region" description="Low complexity" evidence="6">
    <location>
        <begin position="125"/>
        <end position="157"/>
    </location>
</feature>
<dbReference type="OrthoDB" id="10054079at2759"/>
<keyword evidence="4" id="KW-0862">Zinc</keyword>
<sequence length="499" mass="52442">MNLSDEMLTTPNAQYLHPDYLQPLPTTLDAKKSPLALLAQTCSSIGKDPSPNSKPIIPPFGKKEPEKAQEKSQTPENKRSGSSNSKTEVQQTRDLSSSEKPGFRTVPSKDLPPLVQVSSQEKPKSPVTPVKKSVEPAKVSVSKTSSHSSPSPCSTSSQTKVASSRDSDSEPEPRESTAKSRGSPETSISSKTNPFSSVTGFPGFSGFPHAYPGFPYLGHGLPGELPSSIPYPSPLSAHAGLYSSSSAAAAMALAQSQAAALKHTSALSSPYVTYTRVRTPSGSTTLVPVCRDPYCNNCQLTMQTQHLSSQCTSPGCAQCAHEKSLLSLSGLGLPGSVPMLPGFPGSAAASSGLHSLPSSLSSLYPPGALGTPHGLPFVCNWMSGTDYCGKRFTNSEELLQHLRTHTTTSEANSLAAAYGGFPGFPSALNPASHLPTPGAVSPNSIRRSYPTSLSPVSSLLGANRYHPYKSSLLPSQSVPPLGPYYSPYALYQQRLGAVP</sequence>
<feature type="region of interest" description="Disordered" evidence="6">
    <location>
        <begin position="1"/>
        <end position="27"/>
    </location>
</feature>
<evidence type="ECO:0000259" key="7">
    <source>
        <dbReference type="PROSITE" id="PS50157"/>
    </source>
</evidence>
<evidence type="ECO:0000256" key="6">
    <source>
        <dbReference type="SAM" id="MobiDB-lite"/>
    </source>
</evidence>
<dbReference type="EnsemblMetazoa" id="G1941.3">
    <property type="protein sequence ID" value="G1941.3:cds"/>
    <property type="gene ID" value="G1941"/>
</dbReference>
<dbReference type="PROSITE" id="PS50157">
    <property type="entry name" value="ZINC_FINGER_C2H2_2"/>
    <property type="match status" value="1"/>
</dbReference>
<feature type="compositionally biased region" description="Polar residues" evidence="6">
    <location>
        <begin position="179"/>
        <end position="195"/>
    </location>
</feature>
<dbReference type="AlphaFoldDB" id="A0A8W8JIU2"/>
<dbReference type="GO" id="GO:0005634">
    <property type="term" value="C:nucleus"/>
    <property type="evidence" value="ECO:0007669"/>
    <property type="project" value="TreeGrafter"/>
</dbReference>
<feature type="region of interest" description="Disordered" evidence="6">
    <location>
        <begin position="42"/>
        <end position="195"/>
    </location>
</feature>
<dbReference type="GO" id="GO:0008270">
    <property type="term" value="F:zinc ion binding"/>
    <property type="evidence" value="ECO:0007669"/>
    <property type="project" value="UniProtKB-KW"/>
</dbReference>
<protein>
    <recommendedName>
        <fullName evidence="7">C2H2-type domain-containing protein</fullName>
    </recommendedName>
</protein>
<accession>A0A8W8JIU2</accession>
<dbReference type="InterPro" id="IPR013087">
    <property type="entry name" value="Znf_C2H2_type"/>
</dbReference>
<dbReference type="InterPro" id="IPR051520">
    <property type="entry name" value="Elbow/Noc_ZnFinger"/>
</dbReference>
<dbReference type="Proteomes" id="UP000005408">
    <property type="component" value="Unassembled WGS sequence"/>
</dbReference>
<keyword evidence="2" id="KW-0479">Metal-binding</keyword>
<evidence type="ECO:0000256" key="3">
    <source>
        <dbReference type="ARBA" id="ARBA00022771"/>
    </source>
</evidence>
<keyword evidence="3 5" id="KW-0863">Zinc-finger</keyword>
<dbReference type="PANTHER" id="PTHR12522">
    <property type="entry name" value="ZINC-FINGER PROTEIN NOLZ1-RELATED"/>
    <property type="match status" value="1"/>
</dbReference>
<feature type="domain" description="C2H2-type" evidence="7">
    <location>
        <begin position="377"/>
        <end position="410"/>
    </location>
</feature>
<keyword evidence="9" id="KW-1185">Reference proteome</keyword>
<dbReference type="PANTHER" id="PTHR12522:SF4">
    <property type="entry name" value="ZINC FINGER PROTEIN ELBOW"/>
    <property type="match status" value="1"/>
</dbReference>
<feature type="compositionally biased region" description="Polar residues" evidence="6">
    <location>
        <begin position="71"/>
        <end position="99"/>
    </location>
</feature>
<name>A0A8W8JIU2_MAGGI</name>
<evidence type="ECO:0000256" key="5">
    <source>
        <dbReference type="PROSITE-ProRule" id="PRU00042"/>
    </source>
</evidence>
<evidence type="ECO:0000256" key="2">
    <source>
        <dbReference type="ARBA" id="ARBA00022723"/>
    </source>
</evidence>
<feature type="compositionally biased region" description="Basic and acidic residues" evidence="6">
    <location>
        <begin position="61"/>
        <end position="70"/>
    </location>
</feature>
<proteinExistence type="inferred from homology"/>
<organism evidence="8 9">
    <name type="scientific">Magallana gigas</name>
    <name type="common">Pacific oyster</name>
    <name type="synonym">Crassostrea gigas</name>
    <dbReference type="NCBI Taxonomy" id="29159"/>
    <lineage>
        <taxon>Eukaryota</taxon>
        <taxon>Metazoa</taxon>
        <taxon>Spiralia</taxon>
        <taxon>Lophotrochozoa</taxon>
        <taxon>Mollusca</taxon>
        <taxon>Bivalvia</taxon>
        <taxon>Autobranchia</taxon>
        <taxon>Pteriomorphia</taxon>
        <taxon>Ostreida</taxon>
        <taxon>Ostreoidea</taxon>
        <taxon>Ostreidae</taxon>
        <taxon>Magallana</taxon>
    </lineage>
</organism>
<comment type="similarity">
    <text evidence="1">Belongs to the Elbow/Noc family.</text>
</comment>
<feature type="compositionally biased region" description="Polar residues" evidence="6">
    <location>
        <begin position="1"/>
        <end position="13"/>
    </location>
</feature>
<dbReference type="Gene3D" id="3.30.160.60">
    <property type="entry name" value="Classic Zinc Finger"/>
    <property type="match status" value="1"/>
</dbReference>
<evidence type="ECO:0000256" key="4">
    <source>
        <dbReference type="ARBA" id="ARBA00022833"/>
    </source>
</evidence>
<evidence type="ECO:0000313" key="8">
    <source>
        <dbReference type="EnsemblMetazoa" id="G1941.4:cds"/>
    </source>
</evidence>
<dbReference type="GO" id="GO:0045892">
    <property type="term" value="P:negative regulation of DNA-templated transcription"/>
    <property type="evidence" value="ECO:0007669"/>
    <property type="project" value="TreeGrafter"/>
</dbReference>
<reference evidence="8" key="1">
    <citation type="submission" date="2022-08" db="UniProtKB">
        <authorList>
            <consortium name="EnsemblMetazoa"/>
        </authorList>
    </citation>
    <scope>IDENTIFICATION</scope>
    <source>
        <strain evidence="8">05x7-T-G4-1.051#20</strain>
    </source>
</reference>
<feature type="compositionally biased region" description="Basic and acidic residues" evidence="6">
    <location>
        <begin position="163"/>
        <end position="178"/>
    </location>
</feature>
<dbReference type="OMA" id="STCNAPG"/>
<evidence type="ECO:0000313" key="9">
    <source>
        <dbReference type="Proteomes" id="UP000005408"/>
    </source>
</evidence>
<dbReference type="EnsemblMetazoa" id="G1941.4">
    <property type="protein sequence ID" value="G1941.4:cds"/>
    <property type="gene ID" value="G1941"/>
</dbReference>